<dbReference type="AlphaFoldDB" id="A0A0M0GQY3"/>
<dbReference type="Proteomes" id="UP000037405">
    <property type="component" value="Unassembled WGS sequence"/>
</dbReference>
<evidence type="ECO:0000313" key="1">
    <source>
        <dbReference type="EMBL" id="KON92335.1"/>
    </source>
</evidence>
<proteinExistence type="predicted"/>
<dbReference type="PATRIC" id="fig|189381.12.peg.1720"/>
<dbReference type="EMBL" id="LGUE01000001">
    <property type="protein sequence ID" value="KON92335.1"/>
    <property type="molecule type" value="Genomic_DNA"/>
</dbReference>
<gene>
    <name evidence="1" type="ORF">AF331_07795</name>
</gene>
<keyword evidence="2" id="KW-1185">Reference proteome</keyword>
<dbReference type="RefSeq" id="WP_053427509.1">
    <property type="nucleotide sequence ID" value="NZ_JAMQJB010000007.1"/>
</dbReference>
<evidence type="ECO:0000313" key="2">
    <source>
        <dbReference type="Proteomes" id="UP000037405"/>
    </source>
</evidence>
<protein>
    <recommendedName>
        <fullName evidence="3">WYL domain-containing protein</fullName>
    </recommendedName>
</protein>
<comment type="caution">
    <text evidence="1">The sequence shown here is derived from an EMBL/GenBank/DDBJ whole genome shotgun (WGS) entry which is preliminary data.</text>
</comment>
<sequence>MKLIALSQNEGIKIDIIYFDGESFTKRKILVHHFTEQTVDAYCYLRKAPRTFKTDGILAVSLDSHSLEERSG</sequence>
<dbReference type="OrthoDB" id="2112405at2"/>
<reference evidence="2" key="1">
    <citation type="submission" date="2015-07" db="EMBL/GenBank/DDBJ databases">
        <title>Fjat-14235 jcm11544.</title>
        <authorList>
            <person name="Liu B."/>
            <person name="Wang J."/>
            <person name="Zhu Y."/>
            <person name="Liu G."/>
            <person name="Chen Q."/>
            <person name="Chen Z."/>
            <person name="Lan J."/>
            <person name="Che J."/>
            <person name="Ge C."/>
            <person name="Shi H."/>
            <person name="Pan Z."/>
            <person name="Liu X."/>
        </authorList>
    </citation>
    <scope>NUCLEOTIDE SEQUENCE [LARGE SCALE GENOMIC DNA]</scope>
    <source>
        <strain evidence="2">JCM 11544</strain>
    </source>
</reference>
<name>A0A0M0GQY3_9BACI</name>
<accession>A0A0M0GQY3</accession>
<organism evidence="1 2">
    <name type="scientific">Rossellomorea marisflavi</name>
    <dbReference type="NCBI Taxonomy" id="189381"/>
    <lineage>
        <taxon>Bacteria</taxon>
        <taxon>Bacillati</taxon>
        <taxon>Bacillota</taxon>
        <taxon>Bacilli</taxon>
        <taxon>Bacillales</taxon>
        <taxon>Bacillaceae</taxon>
        <taxon>Rossellomorea</taxon>
    </lineage>
</organism>
<evidence type="ECO:0008006" key="3">
    <source>
        <dbReference type="Google" id="ProtNLM"/>
    </source>
</evidence>